<dbReference type="PANTHER" id="PTHR16305:SF35">
    <property type="entry name" value="TRANSCRIPTIONAL ACTIVATOR DOMAIN"/>
    <property type="match status" value="1"/>
</dbReference>
<protein>
    <recommendedName>
        <fullName evidence="3">Bacterial transcriptional activator domain-containing protein</fullName>
    </recommendedName>
</protein>
<reference evidence="4" key="1">
    <citation type="submission" date="2022-09" db="EMBL/GenBank/DDBJ databases">
        <title>genome sequence of Deinococcus rubellus.</title>
        <authorList>
            <person name="Srinivasan S."/>
        </authorList>
    </citation>
    <scope>NUCLEOTIDE SEQUENCE</scope>
    <source>
        <strain evidence="4">Ant6</strain>
    </source>
</reference>
<keyword evidence="5" id="KW-1185">Reference proteome</keyword>
<evidence type="ECO:0000313" key="5">
    <source>
        <dbReference type="Proteomes" id="UP001060261"/>
    </source>
</evidence>
<dbReference type="SMART" id="SM01043">
    <property type="entry name" value="BTAD"/>
    <property type="match status" value="1"/>
</dbReference>
<dbReference type="SUPFAM" id="SSF52540">
    <property type="entry name" value="P-loop containing nucleoside triphosphate hydrolases"/>
    <property type="match status" value="1"/>
</dbReference>
<organism evidence="4 5">
    <name type="scientific">Deinococcus rubellus</name>
    <dbReference type="NCBI Taxonomy" id="1889240"/>
    <lineage>
        <taxon>Bacteria</taxon>
        <taxon>Thermotogati</taxon>
        <taxon>Deinococcota</taxon>
        <taxon>Deinococci</taxon>
        <taxon>Deinococcales</taxon>
        <taxon>Deinococcaceae</taxon>
        <taxon>Deinococcus</taxon>
    </lineage>
</organism>
<dbReference type="InterPro" id="IPR005158">
    <property type="entry name" value="BTAD"/>
</dbReference>
<dbReference type="RefSeq" id="WP_260561702.1">
    <property type="nucleotide sequence ID" value="NZ_BAABEC010000053.1"/>
</dbReference>
<dbReference type="Gene3D" id="1.25.40.10">
    <property type="entry name" value="Tetratricopeptide repeat domain"/>
    <property type="match status" value="2"/>
</dbReference>
<evidence type="ECO:0000256" key="2">
    <source>
        <dbReference type="ARBA" id="ARBA00022840"/>
    </source>
</evidence>
<proteinExistence type="predicted"/>
<accession>A0ABY5YK09</accession>
<keyword evidence="1" id="KW-0547">Nucleotide-binding</keyword>
<name>A0ABY5YK09_9DEIO</name>
<dbReference type="InterPro" id="IPR011990">
    <property type="entry name" value="TPR-like_helical_dom_sf"/>
</dbReference>
<evidence type="ECO:0000259" key="3">
    <source>
        <dbReference type="SMART" id="SM01043"/>
    </source>
</evidence>
<dbReference type="InterPro" id="IPR016032">
    <property type="entry name" value="Sig_transdc_resp-reg_C-effctor"/>
</dbReference>
<dbReference type="SUPFAM" id="SSF46894">
    <property type="entry name" value="C-terminal effector domain of the bipartite response regulators"/>
    <property type="match status" value="1"/>
</dbReference>
<dbReference type="Pfam" id="PF03704">
    <property type="entry name" value="BTAD"/>
    <property type="match status" value="1"/>
</dbReference>
<dbReference type="PANTHER" id="PTHR16305">
    <property type="entry name" value="TESTICULAR SOLUBLE ADENYLYL CYCLASE"/>
    <property type="match status" value="1"/>
</dbReference>
<keyword evidence="2" id="KW-0067">ATP-binding</keyword>
<dbReference type="SUPFAM" id="SSF48452">
    <property type="entry name" value="TPR-like"/>
    <property type="match status" value="3"/>
</dbReference>
<dbReference type="InterPro" id="IPR041664">
    <property type="entry name" value="AAA_16"/>
</dbReference>
<dbReference type="Pfam" id="PF13191">
    <property type="entry name" value="AAA_16"/>
    <property type="match status" value="1"/>
</dbReference>
<dbReference type="Proteomes" id="UP001060261">
    <property type="component" value="Chromosome"/>
</dbReference>
<sequence>MTTWPVALTTGQATHDTVPVPTLTVQTLGVPRIWVASELCTLSGKSLALLVYLALEGPVHRDLLTELLWTEKAGQGARGNLRQELYRLRSKLPGSWLRVEGDWVEVRGAEVDALQLRAHLAAGRWEAAAGRVGGEFLVGLTPPAADGFSEWREQQAAQWREESLRALGGWAAELEGQGEYRAALAVHERGCALDDFSEAHQQGVIRLQLVLGEREAALQRANAFSALLRRELGTAPSQAIQRLTELAQISPNAAPLPLTGREDALYVLSHARLSLILGEAGIGKTRLCAAAAPRPGLTLRGLADLSGIPYAPLAEALSAHSAKWPPSGSLARSAMLRLLAAEDAGSTPPLPEDRALFVRLLGEVLGTVLGSGALVVEDLHWLDPGTLAVVAHHIRHGPGGPAAGRVIMTARPGELQTRADLNVILDALGRDQPLTRVQIAELSEPQLRQLTQQMVGHDAPLFSQRLHRATAGNPLFILETLRDLRERGELRQIAGLWQTPYDDSTVDYAEILTPPSVHAAIHERLSRLGEGSRRALQAAALSSEALSPAQIAEVSGLSEWDTVEALEQAQAARLITAVDGRYSFGHELYRRATAEGVVGARRQTLHRSLARMLERTGAQPARIAEHLEAALERREAWPRWREAGQRAARLFAYAKASDYFRRALACDPADADAFELLTEQAELLRHVDDQAARLKALERLRALADTLGDPERQAEAAIRLASYSTEQDDYAGAVQVALMTLEAVQAVLSPDRQAALLLEAGAALACQDNHAEALTRLGQALALTAPGTPLSTSPRHANILYWMGHCAGQQGDLQTAAQHYRAALLSLSPSHLTRGRVLTLWKLGQFETRLGQWTVALEHLSLAEHESRTLDSPPLRLLCLTALGEWELLQGHIEKALRLAADAQQLSAHSHDSEGREALAHLLMQLHERGLTPT</sequence>
<feature type="domain" description="Bacterial transcriptional activator" evidence="3">
    <location>
        <begin position="111"/>
        <end position="247"/>
    </location>
</feature>
<dbReference type="InterPro" id="IPR027417">
    <property type="entry name" value="P-loop_NTPase"/>
</dbReference>
<evidence type="ECO:0000313" key="4">
    <source>
        <dbReference type="EMBL" id="UWX65447.1"/>
    </source>
</evidence>
<gene>
    <name evidence="4" type="ORF">N0D28_07295</name>
</gene>
<evidence type="ECO:0000256" key="1">
    <source>
        <dbReference type="ARBA" id="ARBA00022741"/>
    </source>
</evidence>
<dbReference type="EMBL" id="CP104213">
    <property type="protein sequence ID" value="UWX65447.1"/>
    <property type="molecule type" value="Genomic_DNA"/>
</dbReference>